<protein>
    <submittedName>
        <fullName evidence="2">Uncharacterized protein</fullName>
    </submittedName>
</protein>
<feature type="chain" id="PRO_5046046828" evidence="1">
    <location>
        <begin position="29"/>
        <end position="69"/>
    </location>
</feature>
<feature type="signal peptide" evidence="1">
    <location>
        <begin position="1"/>
        <end position="28"/>
    </location>
</feature>
<dbReference type="RefSeq" id="WP_380975588.1">
    <property type="nucleotide sequence ID" value="NZ_JBHTEF010000001.1"/>
</dbReference>
<evidence type="ECO:0000313" key="2">
    <source>
        <dbReference type="EMBL" id="MFC7581891.1"/>
    </source>
</evidence>
<keyword evidence="1" id="KW-0732">Signal</keyword>
<name>A0ABW2SQW7_9ACTO</name>
<evidence type="ECO:0000313" key="3">
    <source>
        <dbReference type="Proteomes" id="UP001596527"/>
    </source>
</evidence>
<gene>
    <name evidence="2" type="ORF">ACFQWG_11860</name>
</gene>
<comment type="caution">
    <text evidence="2">The sequence shown here is derived from an EMBL/GenBank/DDBJ whole genome shotgun (WGS) entry which is preliminary data.</text>
</comment>
<reference evidence="3" key="1">
    <citation type="journal article" date="2019" name="Int. J. Syst. Evol. Microbiol.">
        <title>The Global Catalogue of Microorganisms (GCM) 10K type strain sequencing project: providing services to taxonomists for standard genome sequencing and annotation.</title>
        <authorList>
            <consortium name="The Broad Institute Genomics Platform"/>
            <consortium name="The Broad Institute Genome Sequencing Center for Infectious Disease"/>
            <person name="Wu L."/>
            <person name="Ma J."/>
        </authorList>
    </citation>
    <scope>NUCLEOTIDE SEQUENCE [LARGE SCALE GENOMIC DNA]</scope>
    <source>
        <strain evidence="3">CCUG 56698</strain>
    </source>
</reference>
<sequence length="69" mass="7036">MKVRRFAAGLAATALVGMSVAVATPADAASLQGDPVVTPVSSSGGATTQGLDWLLCRLQPKFCSTHAYD</sequence>
<accession>A0ABW2SQW7</accession>
<organism evidence="2 3">
    <name type="scientific">Schaalia naturae</name>
    <dbReference type="NCBI Taxonomy" id="635203"/>
    <lineage>
        <taxon>Bacteria</taxon>
        <taxon>Bacillati</taxon>
        <taxon>Actinomycetota</taxon>
        <taxon>Actinomycetes</taxon>
        <taxon>Actinomycetales</taxon>
        <taxon>Actinomycetaceae</taxon>
        <taxon>Schaalia</taxon>
    </lineage>
</organism>
<dbReference type="EMBL" id="JBHTEF010000001">
    <property type="protein sequence ID" value="MFC7581891.1"/>
    <property type="molecule type" value="Genomic_DNA"/>
</dbReference>
<proteinExistence type="predicted"/>
<keyword evidence="3" id="KW-1185">Reference proteome</keyword>
<evidence type="ECO:0000256" key="1">
    <source>
        <dbReference type="SAM" id="SignalP"/>
    </source>
</evidence>
<dbReference type="Proteomes" id="UP001596527">
    <property type="component" value="Unassembled WGS sequence"/>
</dbReference>